<evidence type="ECO:0008006" key="2">
    <source>
        <dbReference type="Google" id="ProtNLM"/>
    </source>
</evidence>
<sequence length="132" mass="15149">MSKRKKYITVKVIPMILTPEEVRQKIVDVISDWAPVYSDDAEQVAAEILSGVTLVQVRDVEEKAQARVWDSIHAVPLGVKVRGRESDVFWWDENYALWWTSPGRSDPYWDLYRGEIGADFNSTFGPFTEAVE</sequence>
<evidence type="ECO:0000313" key="1">
    <source>
        <dbReference type="EMBL" id="XCH44086.1"/>
    </source>
</evidence>
<reference evidence="1" key="1">
    <citation type="submission" date="2024-05" db="EMBL/GenBank/DDBJ databases">
        <authorList>
            <person name="Hoffpauir A."/>
            <person name="Koss R."/>
            <person name="Kumar R."/>
            <person name="Plichta A."/>
            <person name="Hutchison K.W."/>
            <person name="Molloy S.D."/>
            <person name="Viland M.D."/>
            <person name="Lewis C.M."/>
            <person name="Garlena R.A."/>
            <person name="Russell D.A."/>
            <person name="Jacobs-Sera D."/>
            <person name="Hatfull G.F."/>
        </authorList>
    </citation>
    <scope>NUCLEOTIDE SEQUENCE</scope>
</reference>
<organism evidence="1">
    <name type="scientific">Mycobacterium phage QTRlifeCrisis</name>
    <dbReference type="NCBI Taxonomy" id="3136627"/>
    <lineage>
        <taxon>Viruses</taxon>
    </lineage>
</organism>
<accession>A0AAU8GQ57</accession>
<proteinExistence type="predicted"/>
<name>A0AAU8GQ57_9VIRU</name>
<protein>
    <recommendedName>
        <fullName evidence="2">Head-to-tail adaptor</fullName>
    </recommendedName>
</protein>
<dbReference type="EMBL" id="PP758914">
    <property type="protein sequence ID" value="XCH44086.1"/>
    <property type="molecule type" value="Genomic_DNA"/>
</dbReference>
<gene>
    <name evidence="1" type="primary">40</name>
    <name evidence="1" type="ORF">SEA_QTRLIFECRISIS_40</name>
</gene>